<gene>
    <name evidence="5" type="ORF">GCM10025781_18550</name>
</gene>
<dbReference type="EMBL" id="BAABLN010000029">
    <property type="protein sequence ID" value="GAA4700561.1"/>
    <property type="molecule type" value="Genomic_DNA"/>
</dbReference>
<proteinExistence type="predicted"/>
<organism evidence="5 6">
    <name type="scientific">Kocuria gwangalliensis</name>
    <dbReference type="NCBI Taxonomy" id="501592"/>
    <lineage>
        <taxon>Bacteria</taxon>
        <taxon>Bacillati</taxon>
        <taxon>Actinomycetota</taxon>
        <taxon>Actinomycetes</taxon>
        <taxon>Micrococcales</taxon>
        <taxon>Micrococcaceae</taxon>
        <taxon>Kocuria</taxon>
    </lineage>
</organism>
<evidence type="ECO:0000313" key="5">
    <source>
        <dbReference type="EMBL" id="GAA4700561.1"/>
    </source>
</evidence>
<dbReference type="SUPFAM" id="SSF47336">
    <property type="entry name" value="ACP-like"/>
    <property type="match status" value="1"/>
</dbReference>
<evidence type="ECO:0000256" key="1">
    <source>
        <dbReference type="ARBA" id="ARBA00022679"/>
    </source>
</evidence>
<comment type="caution">
    <text evidence="5">The sequence shown here is derived from an EMBL/GenBank/DDBJ whole genome shotgun (WGS) entry which is preliminary data.</text>
</comment>
<dbReference type="SUPFAM" id="SSF56214">
    <property type="entry name" value="4'-phosphopantetheinyl transferase"/>
    <property type="match status" value="1"/>
</dbReference>
<keyword evidence="1" id="KW-0808">Transferase</keyword>
<dbReference type="NCBIfam" id="NF005480">
    <property type="entry name" value="PRK07081.1"/>
    <property type="match status" value="1"/>
</dbReference>
<evidence type="ECO:0000259" key="4">
    <source>
        <dbReference type="PROSITE" id="PS50075"/>
    </source>
</evidence>
<dbReference type="PROSITE" id="PS50075">
    <property type="entry name" value="CARRIER"/>
    <property type="match status" value="1"/>
</dbReference>
<keyword evidence="2" id="KW-0479">Metal-binding</keyword>
<dbReference type="InterPro" id="IPR037143">
    <property type="entry name" value="4-PPantetheinyl_Trfase_dom_sf"/>
</dbReference>
<dbReference type="InterPro" id="IPR004568">
    <property type="entry name" value="Ppantetheine-prot_Trfase_dom"/>
</dbReference>
<evidence type="ECO:0000256" key="2">
    <source>
        <dbReference type="ARBA" id="ARBA00022723"/>
    </source>
</evidence>
<dbReference type="Gene3D" id="1.10.1200.10">
    <property type="entry name" value="ACP-like"/>
    <property type="match status" value="1"/>
</dbReference>
<dbReference type="InterPro" id="IPR008278">
    <property type="entry name" value="4-PPantetheinyl_Trfase_dom"/>
</dbReference>
<sequence length="249" mass="26177">MTTAQTALGAGPRIGCDIQSIAPVAESMARLGERYLRAVFGTAEFARLAEDSKLTSPESVAARFAAKEAVLKVLAPAATDAVAWPSIAVHTGADGAPGLFLTDSAAALATRRGLGDWTVSMSHDGDYALAVALALSCPPDPSTGALRAPIDTMTTELRRLKGPHPMETTTTELTVRKVLAEHGKLSQDAHTLGTDVDLYRAGMTSHASVNVMLGLEDEFDIEFPEELLTKATFTSISSISEAVEGIDHD</sequence>
<dbReference type="InterPro" id="IPR009081">
    <property type="entry name" value="PP-bd_ACP"/>
</dbReference>
<keyword evidence="6" id="KW-1185">Reference proteome</keyword>
<dbReference type="Pfam" id="PF00550">
    <property type="entry name" value="PP-binding"/>
    <property type="match status" value="1"/>
</dbReference>
<dbReference type="InterPro" id="IPR036736">
    <property type="entry name" value="ACP-like_sf"/>
</dbReference>
<accession>A0ABP8X6E4</accession>
<dbReference type="Proteomes" id="UP001501446">
    <property type="component" value="Unassembled WGS sequence"/>
</dbReference>
<feature type="domain" description="Carrier" evidence="4">
    <location>
        <begin position="169"/>
        <end position="249"/>
    </location>
</feature>
<dbReference type="Gene3D" id="3.90.470.20">
    <property type="entry name" value="4'-phosphopantetheinyl transferase domain"/>
    <property type="match status" value="1"/>
</dbReference>
<name>A0ABP8X6E4_9MICC</name>
<reference evidence="6" key="1">
    <citation type="journal article" date="2019" name="Int. J. Syst. Evol. Microbiol.">
        <title>The Global Catalogue of Microorganisms (GCM) 10K type strain sequencing project: providing services to taxonomists for standard genome sequencing and annotation.</title>
        <authorList>
            <consortium name="The Broad Institute Genomics Platform"/>
            <consortium name="The Broad Institute Genome Sequencing Center for Infectious Disease"/>
            <person name="Wu L."/>
            <person name="Ma J."/>
        </authorList>
    </citation>
    <scope>NUCLEOTIDE SEQUENCE [LARGE SCALE GENOMIC DNA]</scope>
    <source>
        <strain evidence="6">JCM 18958</strain>
    </source>
</reference>
<evidence type="ECO:0000256" key="3">
    <source>
        <dbReference type="ARBA" id="ARBA00022842"/>
    </source>
</evidence>
<keyword evidence="3" id="KW-0460">Magnesium</keyword>
<evidence type="ECO:0000313" key="6">
    <source>
        <dbReference type="Proteomes" id="UP001501446"/>
    </source>
</evidence>
<dbReference type="Pfam" id="PF01648">
    <property type="entry name" value="ACPS"/>
    <property type="match status" value="1"/>
</dbReference>
<protein>
    <recommendedName>
        <fullName evidence="4">Carrier domain-containing protein</fullName>
    </recommendedName>
</protein>
<dbReference type="NCBIfam" id="TIGR00556">
    <property type="entry name" value="pantethn_trn"/>
    <property type="match status" value="1"/>
</dbReference>
<dbReference type="RefSeq" id="WP_345311298.1">
    <property type="nucleotide sequence ID" value="NZ_BAABLN010000029.1"/>
</dbReference>